<dbReference type="EMBL" id="CP135443">
    <property type="protein sequence ID" value="WRY33100.1"/>
    <property type="molecule type" value="Genomic_DNA"/>
</dbReference>
<name>A0ABZ1DXF7_9RHOB</name>
<sequence length="137" mass="14466">MTGFGHLKTGILCLAGLIVSGCNTSLGQVKQAMPEREFLSFASQSGGAFTYACARGATEADTRSRGQKAHLAYEHKMASYGPTFAKTLVSVLDSGVSDAATLEATVNGTSDRWARSAALEVERQYRCLPVGPNRSSS</sequence>
<proteinExistence type="predicted"/>
<keyword evidence="2" id="KW-1185">Reference proteome</keyword>
<protein>
    <recommendedName>
        <fullName evidence="3">Lipoprotein</fullName>
    </recommendedName>
</protein>
<evidence type="ECO:0008006" key="3">
    <source>
        <dbReference type="Google" id="ProtNLM"/>
    </source>
</evidence>
<accession>A0ABZ1DXF7</accession>
<gene>
    <name evidence="1" type="ORF">RPE78_10395</name>
</gene>
<dbReference type="Proteomes" id="UP001623290">
    <property type="component" value="Chromosome"/>
</dbReference>
<evidence type="ECO:0000313" key="1">
    <source>
        <dbReference type="EMBL" id="WRY33100.1"/>
    </source>
</evidence>
<evidence type="ECO:0000313" key="2">
    <source>
        <dbReference type="Proteomes" id="UP001623290"/>
    </source>
</evidence>
<reference evidence="1 2" key="1">
    <citation type="submission" date="2023-09" db="EMBL/GenBank/DDBJ databases">
        <title>Thioclava shenzhenensis sp. nov., a multidrug resistant bacteria-antagonizing species isolated from coastal seawater.</title>
        <authorList>
            <person name="Long M."/>
        </authorList>
    </citation>
    <scope>NUCLEOTIDE SEQUENCE [LARGE SCALE GENOMIC DNA]</scope>
    <source>
        <strain evidence="1 2">FTW29</strain>
    </source>
</reference>
<organism evidence="1 2">
    <name type="scientific">Thioclava litoralis</name>
    <dbReference type="NCBI Taxonomy" id="3076557"/>
    <lineage>
        <taxon>Bacteria</taxon>
        <taxon>Pseudomonadati</taxon>
        <taxon>Pseudomonadota</taxon>
        <taxon>Alphaproteobacteria</taxon>
        <taxon>Rhodobacterales</taxon>
        <taxon>Paracoccaceae</taxon>
        <taxon>Thioclava</taxon>
    </lineage>
</organism>
<dbReference type="RefSeq" id="WP_406720505.1">
    <property type="nucleotide sequence ID" value="NZ_CP135443.1"/>
</dbReference>